<evidence type="ECO:0000259" key="1">
    <source>
        <dbReference type="Pfam" id="PF13470"/>
    </source>
</evidence>
<dbReference type="InterPro" id="IPR002716">
    <property type="entry name" value="PIN_dom"/>
</dbReference>
<gene>
    <name evidence="2" type="ORF">B0F88_103236</name>
</gene>
<dbReference type="AlphaFoldDB" id="A0A2S6H5Q5"/>
<name>A0A2S6H5Q5_9GAMM</name>
<evidence type="ECO:0000313" key="3">
    <source>
        <dbReference type="Proteomes" id="UP000238071"/>
    </source>
</evidence>
<dbReference type="Proteomes" id="UP000238071">
    <property type="component" value="Unassembled WGS sequence"/>
</dbReference>
<sequence length="86" mass="9657">MLLRSAEKPAKFKINSMLSLIKTMPYIQALCKQTSVSLMEFLDGFAAVRTAIDASYLWRPNLKDEADNHLVELAIAARAAYIIIIE</sequence>
<organism evidence="2 3">
    <name type="scientific">Methylobacter tundripaludum</name>
    <dbReference type="NCBI Taxonomy" id="173365"/>
    <lineage>
        <taxon>Bacteria</taxon>
        <taxon>Pseudomonadati</taxon>
        <taxon>Pseudomonadota</taxon>
        <taxon>Gammaproteobacteria</taxon>
        <taxon>Methylococcales</taxon>
        <taxon>Methylococcaceae</taxon>
        <taxon>Methylobacter</taxon>
    </lineage>
</organism>
<accession>A0A2S6H5Q5</accession>
<keyword evidence="3" id="KW-1185">Reference proteome</keyword>
<feature type="domain" description="PIN" evidence="1">
    <location>
        <begin position="31"/>
        <end position="83"/>
    </location>
</feature>
<evidence type="ECO:0000313" key="2">
    <source>
        <dbReference type="EMBL" id="PPK72798.1"/>
    </source>
</evidence>
<dbReference type="Pfam" id="PF13470">
    <property type="entry name" value="PIN_3"/>
    <property type="match status" value="1"/>
</dbReference>
<comment type="caution">
    <text evidence="2">The sequence shown here is derived from an EMBL/GenBank/DDBJ whole genome shotgun (WGS) entry which is preliminary data.</text>
</comment>
<proteinExistence type="predicted"/>
<protein>
    <recommendedName>
        <fullName evidence="1">PIN domain-containing protein</fullName>
    </recommendedName>
</protein>
<reference evidence="2 3" key="1">
    <citation type="submission" date="2018-02" db="EMBL/GenBank/DDBJ databases">
        <title>Subsurface microbial communities from deep shales in Ohio and West Virginia, USA.</title>
        <authorList>
            <person name="Wrighton K."/>
        </authorList>
    </citation>
    <scope>NUCLEOTIDE SEQUENCE [LARGE SCALE GENOMIC DNA]</scope>
    <source>
        <strain evidence="2 3">OWC-G53F</strain>
    </source>
</reference>
<dbReference type="EMBL" id="PTIY01000003">
    <property type="protein sequence ID" value="PPK72798.1"/>
    <property type="molecule type" value="Genomic_DNA"/>
</dbReference>